<keyword evidence="3" id="KW-1185">Reference proteome</keyword>
<feature type="transmembrane region" description="Helical" evidence="1">
    <location>
        <begin position="268"/>
        <end position="289"/>
    </location>
</feature>
<feature type="transmembrane region" description="Helical" evidence="1">
    <location>
        <begin position="48"/>
        <end position="67"/>
    </location>
</feature>
<evidence type="ECO:0000313" key="2">
    <source>
        <dbReference type="EMBL" id="SMO68593.1"/>
    </source>
</evidence>
<keyword evidence="1" id="KW-0812">Transmembrane</keyword>
<feature type="transmembrane region" description="Helical" evidence="1">
    <location>
        <begin position="73"/>
        <end position="90"/>
    </location>
</feature>
<protein>
    <submittedName>
        <fullName evidence="2">Uncharacterized conserved protein YybS, DUF2232 family</fullName>
    </submittedName>
</protein>
<proteinExistence type="predicted"/>
<gene>
    <name evidence="2" type="ORF">SAMN06264849_105243</name>
</gene>
<evidence type="ECO:0000256" key="1">
    <source>
        <dbReference type="SAM" id="Phobius"/>
    </source>
</evidence>
<dbReference type="PANTHER" id="PTHR41324:SF1">
    <property type="entry name" value="DUF2232 DOMAIN-CONTAINING PROTEIN"/>
    <property type="match status" value="1"/>
</dbReference>
<dbReference type="EMBL" id="FXTI01000005">
    <property type="protein sequence ID" value="SMO68593.1"/>
    <property type="molecule type" value="Genomic_DNA"/>
</dbReference>
<feature type="transmembrane region" description="Helical" evidence="1">
    <location>
        <begin position="230"/>
        <end position="256"/>
    </location>
</feature>
<dbReference type="AlphaFoldDB" id="A0A521DAA2"/>
<sequence length="303" mass="34557">MFRISDIRDGIITVLLFLLITFSLITPLSLLTVWFLPLPFFLHTSKNGWLSALFPMGLGALLLWVLTGQPLNVMVIFLVAATGMIMGGLYREDSSTGTDVVLGGLTAVWAGSLLLLTVMVLFLDITDQMSALFQQEWERNQEIFQAYGLNEPLPEWSSMMTVVPGMLLLMIAPVPLLNLIVGRRWLVKQGFPKKYLPPFRKWHLPRSFFYFYFFVLLVFLIFGMNDNHQVLALSNIVVILFVFFLIQGFSFISLLLKRYNRGRGWMISVIALTIFIPFATMVVHFLGILDTGTRIRSRFQGEE</sequence>
<feature type="transmembrane region" description="Helical" evidence="1">
    <location>
        <begin position="12"/>
        <end position="36"/>
    </location>
</feature>
<name>A0A521DAA2_9BACL</name>
<reference evidence="2 3" key="1">
    <citation type="submission" date="2017-05" db="EMBL/GenBank/DDBJ databases">
        <authorList>
            <person name="Varghese N."/>
            <person name="Submissions S."/>
        </authorList>
    </citation>
    <scope>NUCLEOTIDE SEQUENCE [LARGE SCALE GENOMIC DNA]</scope>
    <source>
        <strain evidence="2 3">DSM 45474</strain>
    </source>
</reference>
<dbReference type="InterPro" id="IPR018710">
    <property type="entry name" value="DUF2232"/>
</dbReference>
<feature type="transmembrane region" description="Helical" evidence="1">
    <location>
        <begin position="102"/>
        <end position="123"/>
    </location>
</feature>
<dbReference type="RefSeq" id="WP_185956183.1">
    <property type="nucleotide sequence ID" value="NZ_FXTI01000005.1"/>
</dbReference>
<dbReference type="Pfam" id="PF09991">
    <property type="entry name" value="DUF2232"/>
    <property type="match status" value="1"/>
</dbReference>
<feature type="transmembrane region" description="Helical" evidence="1">
    <location>
        <begin position="207"/>
        <end position="224"/>
    </location>
</feature>
<accession>A0A521DAA2</accession>
<dbReference type="PANTHER" id="PTHR41324">
    <property type="entry name" value="MEMBRANE PROTEIN-RELATED"/>
    <property type="match status" value="1"/>
</dbReference>
<dbReference type="Proteomes" id="UP000315636">
    <property type="component" value="Unassembled WGS sequence"/>
</dbReference>
<feature type="transmembrane region" description="Helical" evidence="1">
    <location>
        <begin position="162"/>
        <end position="186"/>
    </location>
</feature>
<keyword evidence="1" id="KW-0472">Membrane</keyword>
<keyword evidence="1" id="KW-1133">Transmembrane helix</keyword>
<evidence type="ECO:0000313" key="3">
    <source>
        <dbReference type="Proteomes" id="UP000315636"/>
    </source>
</evidence>
<organism evidence="2 3">
    <name type="scientific">Melghirimyces algeriensis</name>
    <dbReference type="NCBI Taxonomy" id="910412"/>
    <lineage>
        <taxon>Bacteria</taxon>
        <taxon>Bacillati</taxon>
        <taxon>Bacillota</taxon>
        <taxon>Bacilli</taxon>
        <taxon>Bacillales</taxon>
        <taxon>Thermoactinomycetaceae</taxon>
        <taxon>Melghirimyces</taxon>
    </lineage>
</organism>